<keyword evidence="4" id="KW-1185">Reference proteome</keyword>
<sequence>MKLSTLKLLPFCSLALFYFYPFVLAAVSQPKSVNHSFHVPAIIAFGDSILDTGNNNYVETFMKANFKPYGRDFIRAKSTGRFSNGKIPSDLFVKISVITTPPPQFLFLDSCTASVYKYAGRDVFQFSTGCVPTQRTLGGGRERNCVESVNQASMVYNSKLSSSIMALNRSLPDARLVYLENYSEFSGLIHRYNQFGFEVVDKACCGIGNVEFDFICSFLSLNVCKDASKYVFWDGYHPTERTYTILVSKALKKNIDKFV</sequence>
<protein>
    <submittedName>
        <fullName evidence="3">Uncharacterized protein</fullName>
    </submittedName>
</protein>
<reference evidence="3" key="1">
    <citation type="submission" date="2023-10" db="EMBL/GenBank/DDBJ databases">
        <authorList>
            <person name="Domelevo Entfellner J.-B."/>
        </authorList>
    </citation>
    <scope>NUCLEOTIDE SEQUENCE</scope>
</reference>
<dbReference type="AlphaFoldDB" id="A0AA86V8Y7"/>
<dbReference type="EMBL" id="OY731400">
    <property type="protein sequence ID" value="CAJ1942325.1"/>
    <property type="molecule type" value="Genomic_DNA"/>
</dbReference>
<dbReference type="Gramene" id="rna-AYBTSS11_LOCUS10780">
    <property type="protein sequence ID" value="CAJ1942325.1"/>
    <property type="gene ID" value="gene-AYBTSS11_LOCUS10780"/>
</dbReference>
<dbReference type="InterPro" id="IPR008265">
    <property type="entry name" value="Lipase_GDSL_AS"/>
</dbReference>
<dbReference type="InterPro" id="IPR001087">
    <property type="entry name" value="GDSL"/>
</dbReference>
<accession>A0AA86V8Y7</accession>
<keyword evidence="2" id="KW-0732">Signal</keyword>
<evidence type="ECO:0000313" key="3">
    <source>
        <dbReference type="EMBL" id="CAJ1942325.1"/>
    </source>
</evidence>
<evidence type="ECO:0000313" key="4">
    <source>
        <dbReference type="Proteomes" id="UP001189624"/>
    </source>
</evidence>
<gene>
    <name evidence="3" type="ORF">AYBTSS11_LOCUS10780</name>
</gene>
<dbReference type="PROSITE" id="PS01098">
    <property type="entry name" value="LIPASE_GDSL_SER"/>
    <property type="match status" value="1"/>
</dbReference>
<evidence type="ECO:0000256" key="1">
    <source>
        <dbReference type="ARBA" id="ARBA00008668"/>
    </source>
</evidence>
<dbReference type="GO" id="GO:0016298">
    <property type="term" value="F:lipase activity"/>
    <property type="evidence" value="ECO:0007669"/>
    <property type="project" value="InterPro"/>
</dbReference>
<organism evidence="3 4">
    <name type="scientific">Sphenostylis stenocarpa</name>
    <dbReference type="NCBI Taxonomy" id="92480"/>
    <lineage>
        <taxon>Eukaryota</taxon>
        <taxon>Viridiplantae</taxon>
        <taxon>Streptophyta</taxon>
        <taxon>Embryophyta</taxon>
        <taxon>Tracheophyta</taxon>
        <taxon>Spermatophyta</taxon>
        <taxon>Magnoliopsida</taxon>
        <taxon>eudicotyledons</taxon>
        <taxon>Gunneridae</taxon>
        <taxon>Pentapetalae</taxon>
        <taxon>rosids</taxon>
        <taxon>fabids</taxon>
        <taxon>Fabales</taxon>
        <taxon>Fabaceae</taxon>
        <taxon>Papilionoideae</taxon>
        <taxon>50 kb inversion clade</taxon>
        <taxon>NPAAA clade</taxon>
        <taxon>indigoferoid/millettioid clade</taxon>
        <taxon>Phaseoleae</taxon>
        <taxon>Sphenostylis</taxon>
    </lineage>
</organism>
<dbReference type="PANTHER" id="PTHR45642:SF40">
    <property type="entry name" value="GDSL-LIKE LIPASE_ACYLHYDROLASE"/>
    <property type="match status" value="1"/>
</dbReference>
<dbReference type="Pfam" id="PF00657">
    <property type="entry name" value="Lipase_GDSL"/>
    <property type="match status" value="1"/>
</dbReference>
<feature type="chain" id="PRO_5041697571" evidence="2">
    <location>
        <begin position="26"/>
        <end position="259"/>
    </location>
</feature>
<evidence type="ECO:0000256" key="2">
    <source>
        <dbReference type="SAM" id="SignalP"/>
    </source>
</evidence>
<feature type="signal peptide" evidence="2">
    <location>
        <begin position="1"/>
        <end position="25"/>
    </location>
</feature>
<comment type="similarity">
    <text evidence="1">Belongs to the 'GDSL' lipolytic enzyme family.</text>
</comment>
<dbReference type="Gene3D" id="3.40.50.1110">
    <property type="entry name" value="SGNH hydrolase"/>
    <property type="match status" value="1"/>
</dbReference>
<proteinExistence type="inferred from homology"/>
<dbReference type="GO" id="GO:0005576">
    <property type="term" value="C:extracellular region"/>
    <property type="evidence" value="ECO:0007669"/>
    <property type="project" value="TreeGrafter"/>
</dbReference>
<dbReference type="Proteomes" id="UP001189624">
    <property type="component" value="Chromosome 3"/>
</dbReference>
<name>A0AA86V8Y7_9FABA</name>
<dbReference type="PANTHER" id="PTHR45642">
    <property type="entry name" value="GDSL ESTERASE/LIPASE EXL3"/>
    <property type="match status" value="1"/>
</dbReference>
<dbReference type="InterPro" id="IPR050592">
    <property type="entry name" value="GDSL_lipolytic_enzyme"/>
</dbReference>
<dbReference type="GO" id="GO:0006629">
    <property type="term" value="P:lipid metabolic process"/>
    <property type="evidence" value="ECO:0007669"/>
    <property type="project" value="InterPro"/>
</dbReference>
<dbReference type="InterPro" id="IPR036514">
    <property type="entry name" value="SGNH_hydro_sf"/>
</dbReference>